<dbReference type="AlphaFoldDB" id="A0A1G8KH77"/>
<proteinExistence type="predicted"/>
<evidence type="ECO:0000313" key="2">
    <source>
        <dbReference type="EMBL" id="SDI42767.1"/>
    </source>
</evidence>
<keyword evidence="3" id="KW-1185">Reference proteome</keyword>
<dbReference type="Proteomes" id="UP000198656">
    <property type="component" value="Unassembled WGS sequence"/>
</dbReference>
<reference evidence="3" key="1">
    <citation type="submission" date="2016-10" db="EMBL/GenBank/DDBJ databases">
        <authorList>
            <person name="Varghese N."/>
            <person name="Submissions S."/>
        </authorList>
    </citation>
    <scope>NUCLEOTIDE SEQUENCE [LARGE SCALE GENOMIC DNA]</scope>
    <source>
        <strain evidence="3">DSM 8344</strain>
    </source>
</reference>
<keyword evidence="1" id="KW-0812">Transmembrane</keyword>
<sequence length="64" mass="7401">MIKILPKMTMIIAPIFVMILTCISLYRYYLYHPDQKRTALSLAIMVSLGCLSWFSVAIYTLVIK</sequence>
<accession>A0A1G8KH77</accession>
<protein>
    <submittedName>
        <fullName evidence="2">Uncharacterized protein</fullName>
    </submittedName>
</protein>
<keyword evidence="1" id="KW-0472">Membrane</keyword>
<evidence type="ECO:0000256" key="1">
    <source>
        <dbReference type="SAM" id="Phobius"/>
    </source>
</evidence>
<keyword evidence="1" id="KW-1133">Transmembrane helix</keyword>
<feature type="transmembrane region" description="Helical" evidence="1">
    <location>
        <begin position="42"/>
        <end position="62"/>
    </location>
</feature>
<dbReference type="EMBL" id="FNCP01000038">
    <property type="protein sequence ID" value="SDI42767.1"/>
    <property type="molecule type" value="Genomic_DNA"/>
</dbReference>
<gene>
    <name evidence="2" type="ORF">SAMN05443529_13831</name>
</gene>
<name>A0A1G8KH77_9FIRM</name>
<organism evidence="2 3">
    <name type="scientific">Desulfosporosinus hippei DSM 8344</name>
    <dbReference type="NCBI Taxonomy" id="1121419"/>
    <lineage>
        <taxon>Bacteria</taxon>
        <taxon>Bacillati</taxon>
        <taxon>Bacillota</taxon>
        <taxon>Clostridia</taxon>
        <taxon>Eubacteriales</taxon>
        <taxon>Desulfitobacteriaceae</taxon>
        <taxon>Desulfosporosinus</taxon>
    </lineage>
</organism>
<evidence type="ECO:0000313" key="3">
    <source>
        <dbReference type="Proteomes" id="UP000198656"/>
    </source>
</evidence>
<feature type="transmembrane region" description="Helical" evidence="1">
    <location>
        <begin position="12"/>
        <end position="30"/>
    </location>
</feature>
<dbReference type="STRING" id="1121419.SAMN05443529_13831"/>